<dbReference type="GO" id="GO:0016020">
    <property type="term" value="C:membrane"/>
    <property type="evidence" value="ECO:0007669"/>
    <property type="project" value="UniProtKB-SubCell"/>
</dbReference>
<dbReference type="Pfam" id="PF03208">
    <property type="entry name" value="PRA1"/>
    <property type="match status" value="1"/>
</dbReference>
<evidence type="ECO:0000256" key="5">
    <source>
        <dbReference type="RuleBase" id="RU363107"/>
    </source>
</evidence>
<dbReference type="EMBL" id="HBHP01035370">
    <property type="protein sequence ID" value="CAD9777754.1"/>
    <property type="molecule type" value="Transcribed_RNA"/>
</dbReference>
<dbReference type="AlphaFoldDB" id="A0A7S2U321"/>
<evidence type="ECO:0000256" key="3">
    <source>
        <dbReference type="ARBA" id="ARBA00022989"/>
    </source>
</evidence>
<proteinExistence type="inferred from homology"/>
<dbReference type="InterPro" id="IPR004895">
    <property type="entry name" value="Prenylated_rab_accept_PRA1"/>
</dbReference>
<organism evidence="6">
    <name type="scientific">Lotharella oceanica</name>
    <dbReference type="NCBI Taxonomy" id="641309"/>
    <lineage>
        <taxon>Eukaryota</taxon>
        <taxon>Sar</taxon>
        <taxon>Rhizaria</taxon>
        <taxon>Cercozoa</taxon>
        <taxon>Chlorarachniophyceae</taxon>
        <taxon>Lotharella</taxon>
    </lineage>
</organism>
<name>A0A7S2U321_9EUKA</name>
<evidence type="ECO:0000256" key="1">
    <source>
        <dbReference type="ARBA" id="ARBA00004141"/>
    </source>
</evidence>
<dbReference type="PANTHER" id="PTHR12859:SF0">
    <property type="entry name" value="PRA1 FAMILY PROTEIN"/>
    <property type="match status" value="1"/>
</dbReference>
<dbReference type="PANTHER" id="PTHR12859">
    <property type="entry name" value="PRA1 PROTEIN"/>
    <property type="match status" value="1"/>
</dbReference>
<sequence length="182" mass="20624">MSNQSSRRSSLFSSIKSSAPAPSSALQQFIEELSEVLSRLGWSDARPWEEFGRDFKKPTHLEERIWTNFLYFRGNYCYIVAATTILALFFNPTCMLAVMFCVVGMLVFLGVKVETSPGHPMTFEMKFLAGLPVCLLLLMSAGALFWMSYGILLGMCTSLAHMVFRTRTIKSRINKVYEETTK</sequence>
<gene>
    <name evidence="6" type="ORF">LSP00402_LOCUS21770</name>
</gene>
<evidence type="ECO:0000256" key="4">
    <source>
        <dbReference type="ARBA" id="ARBA00023136"/>
    </source>
</evidence>
<keyword evidence="4 5" id="KW-0472">Membrane</keyword>
<evidence type="ECO:0000313" key="6">
    <source>
        <dbReference type="EMBL" id="CAD9777754.1"/>
    </source>
</evidence>
<accession>A0A7S2U321</accession>
<evidence type="ECO:0000256" key="2">
    <source>
        <dbReference type="ARBA" id="ARBA00022692"/>
    </source>
</evidence>
<feature type="transmembrane region" description="Helical" evidence="5">
    <location>
        <begin position="123"/>
        <end position="140"/>
    </location>
</feature>
<keyword evidence="3 5" id="KW-1133">Transmembrane helix</keyword>
<comment type="similarity">
    <text evidence="5">Belongs to the PRA1 family.</text>
</comment>
<keyword evidence="2 5" id="KW-0812">Transmembrane</keyword>
<feature type="transmembrane region" description="Helical" evidence="5">
    <location>
        <begin position="95"/>
        <end position="111"/>
    </location>
</feature>
<comment type="subcellular location">
    <subcellularLocation>
        <location evidence="1 5">Membrane</location>
        <topology evidence="1 5">Multi-pass membrane protein</topology>
    </subcellularLocation>
</comment>
<protein>
    <recommendedName>
        <fullName evidence="5">PRA1 family protein</fullName>
    </recommendedName>
</protein>
<reference evidence="6" key="1">
    <citation type="submission" date="2021-01" db="EMBL/GenBank/DDBJ databases">
        <authorList>
            <person name="Corre E."/>
            <person name="Pelletier E."/>
            <person name="Niang G."/>
            <person name="Scheremetjew M."/>
            <person name="Finn R."/>
            <person name="Kale V."/>
            <person name="Holt S."/>
            <person name="Cochrane G."/>
            <person name="Meng A."/>
            <person name="Brown T."/>
            <person name="Cohen L."/>
        </authorList>
    </citation>
    <scope>NUCLEOTIDE SEQUENCE</scope>
    <source>
        <strain evidence="6">CCMP622</strain>
    </source>
</reference>